<name>A0A540LSJ8_MALBA</name>
<organism evidence="1 2">
    <name type="scientific">Malus baccata</name>
    <name type="common">Siberian crab apple</name>
    <name type="synonym">Pyrus baccata</name>
    <dbReference type="NCBI Taxonomy" id="106549"/>
    <lineage>
        <taxon>Eukaryota</taxon>
        <taxon>Viridiplantae</taxon>
        <taxon>Streptophyta</taxon>
        <taxon>Embryophyta</taxon>
        <taxon>Tracheophyta</taxon>
        <taxon>Spermatophyta</taxon>
        <taxon>Magnoliopsida</taxon>
        <taxon>eudicotyledons</taxon>
        <taxon>Gunneridae</taxon>
        <taxon>Pentapetalae</taxon>
        <taxon>rosids</taxon>
        <taxon>fabids</taxon>
        <taxon>Rosales</taxon>
        <taxon>Rosaceae</taxon>
        <taxon>Amygdaloideae</taxon>
        <taxon>Maleae</taxon>
        <taxon>Malus</taxon>
    </lineage>
</organism>
<sequence length="55" mass="6450">MERYILHDMLLKTSMHWIYERKAIVILPDCGVELSKVNVNSPTNLDSIGHLNQRR</sequence>
<accession>A0A540LSJ8</accession>
<dbReference type="AlphaFoldDB" id="A0A540LSJ8"/>
<gene>
    <name evidence="1" type="ORF">C1H46_024947</name>
</gene>
<protein>
    <submittedName>
        <fullName evidence="1">Uncharacterized protein</fullName>
    </submittedName>
</protein>
<keyword evidence="2" id="KW-1185">Reference proteome</keyword>
<comment type="caution">
    <text evidence="1">The sequence shown here is derived from an EMBL/GenBank/DDBJ whole genome shotgun (WGS) entry which is preliminary data.</text>
</comment>
<dbReference type="EMBL" id="VIEB01000477">
    <property type="protein sequence ID" value="TQD89481.1"/>
    <property type="molecule type" value="Genomic_DNA"/>
</dbReference>
<evidence type="ECO:0000313" key="2">
    <source>
        <dbReference type="Proteomes" id="UP000315295"/>
    </source>
</evidence>
<reference evidence="1 2" key="1">
    <citation type="journal article" date="2019" name="G3 (Bethesda)">
        <title>Sequencing of a Wild Apple (Malus baccata) Genome Unravels the Differences Between Cultivated and Wild Apple Species Regarding Disease Resistance and Cold Tolerance.</title>
        <authorList>
            <person name="Chen X."/>
        </authorList>
    </citation>
    <scope>NUCLEOTIDE SEQUENCE [LARGE SCALE GENOMIC DNA]</scope>
    <source>
        <strain evidence="2">cv. Shandingzi</strain>
        <tissue evidence="1">Leaves</tissue>
    </source>
</reference>
<proteinExistence type="predicted"/>
<evidence type="ECO:0000313" key="1">
    <source>
        <dbReference type="EMBL" id="TQD89481.1"/>
    </source>
</evidence>
<dbReference type="Proteomes" id="UP000315295">
    <property type="component" value="Unassembled WGS sequence"/>
</dbReference>